<dbReference type="InterPro" id="IPR036397">
    <property type="entry name" value="RNaseH_sf"/>
</dbReference>
<evidence type="ECO:0000313" key="2">
    <source>
        <dbReference type="EMBL" id="OGD64885.1"/>
    </source>
</evidence>
<dbReference type="Pfam" id="PF10108">
    <property type="entry name" value="DNA_pol_B_exo2"/>
    <property type="match status" value="1"/>
</dbReference>
<organism evidence="2 3">
    <name type="scientific">Candidatus Berkelbacteria bacterium RIFCSPLOWO2_01_FULL_50_28</name>
    <dbReference type="NCBI Taxonomy" id="1797471"/>
    <lineage>
        <taxon>Bacteria</taxon>
        <taxon>Candidatus Berkelbacteria</taxon>
    </lineage>
</organism>
<protein>
    <recommendedName>
        <fullName evidence="1">Predicted 3'-5' exonuclease PolB-like domain-containing protein</fullName>
    </recommendedName>
</protein>
<comment type="caution">
    <text evidence="2">The sequence shown here is derived from an EMBL/GenBank/DDBJ whole genome shotgun (WGS) entry which is preliminary data.</text>
</comment>
<accession>A0A1F5EBX3</accession>
<dbReference type="InterPro" id="IPR019288">
    <property type="entry name" value="3'-5'_exonuclease_PolB-like"/>
</dbReference>
<reference evidence="2 3" key="1">
    <citation type="journal article" date="2016" name="Nat. Commun.">
        <title>Thousands of microbial genomes shed light on interconnected biogeochemical processes in an aquifer system.</title>
        <authorList>
            <person name="Anantharaman K."/>
            <person name="Brown C.T."/>
            <person name="Hug L.A."/>
            <person name="Sharon I."/>
            <person name="Castelle C.J."/>
            <person name="Probst A.J."/>
            <person name="Thomas B.C."/>
            <person name="Singh A."/>
            <person name="Wilkins M.J."/>
            <person name="Karaoz U."/>
            <person name="Brodie E.L."/>
            <person name="Williams K.H."/>
            <person name="Hubbard S.S."/>
            <person name="Banfield J.F."/>
        </authorList>
    </citation>
    <scope>NUCLEOTIDE SEQUENCE [LARGE SCALE GENOMIC DNA]</scope>
</reference>
<evidence type="ECO:0000259" key="1">
    <source>
        <dbReference type="Pfam" id="PF10108"/>
    </source>
</evidence>
<dbReference type="SUPFAM" id="SSF53098">
    <property type="entry name" value="Ribonuclease H-like"/>
    <property type="match status" value="1"/>
</dbReference>
<dbReference type="GO" id="GO:0003676">
    <property type="term" value="F:nucleic acid binding"/>
    <property type="evidence" value="ECO:0007669"/>
    <property type="project" value="InterPro"/>
</dbReference>
<evidence type="ECO:0000313" key="3">
    <source>
        <dbReference type="Proteomes" id="UP000177481"/>
    </source>
</evidence>
<dbReference type="EMBL" id="MEZX01000002">
    <property type="protein sequence ID" value="OGD64885.1"/>
    <property type="molecule type" value="Genomic_DNA"/>
</dbReference>
<gene>
    <name evidence="2" type="ORF">A3A71_02470</name>
</gene>
<dbReference type="Proteomes" id="UP000177481">
    <property type="component" value="Unassembled WGS sequence"/>
</dbReference>
<name>A0A1F5EBX3_9BACT</name>
<dbReference type="InterPro" id="IPR012337">
    <property type="entry name" value="RNaseH-like_sf"/>
</dbReference>
<dbReference type="AlphaFoldDB" id="A0A1F5EBX3"/>
<dbReference type="STRING" id="1797471.A3A71_02470"/>
<sequence length="230" mass="25975">MALVIDIESSGKAWGSFDAQTQHLFSAKAKTSGQSDEEWAEANMSLSPYTAEIVALGALDTQTLKGGVYFQSRKKDIAAFEENGIKFQSCSEQDIIAKFYQLAAKYQEFVTFNGRMFDIPFLFIRSAINKIKPTKDLMRNRYLNAQAFDAKHIDLFDQLSYYGSARYPSGAGLHMACQAFGITTPKDDEIDGSKVTSYFNSGKYEEIARYNARDLFATAELYSYWKNYLN</sequence>
<dbReference type="Gene3D" id="3.30.420.10">
    <property type="entry name" value="Ribonuclease H-like superfamily/Ribonuclease H"/>
    <property type="match status" value="1"/>
</dbReference>
<feature type="domain" description="Predicted 3'-5' exonuclease PolB-like" evidence="1">
    <location>
        <begin position="84"/>
        <end position="222"/>
    </location>
</feature>
<proteinExistence type="predicted"/>